<dbReference type="STRING" id="2903.R1FFJ7"/>
<feature type="compositionally biased region" description="Polar residues" evidence="6">
    <location>
        <begin position="114"/>
        <end position="125"/>
    </location>
</feature>
<organism evidence="7 8">
    <name type="scientific">Emiliania huxleyi (strain CCMP1516)</name>
    <dbReference type="NCBI Taxonomy" id="280463"/>
    <lineage>
        <taxon>Eukaryota</taxon>
        <taxon>Haptista</taxon>
        <taxon>Haptophyta</taxon>
        <taxon>Prymnesiophyceae</taxon>
        <taxon>Isochrysidales</taxon>
        <taxon>Noelaerhabdaceae</taxon>
        <taxon>Emiliania</taxon>
    </lineage>
</organism>
<evidence type="ECO:0000256" key="3">
    <source>
        <dbReference type="ARBA" id="ARBA00022552"/>
    </source>
</evidence>
<reference evidence="8" key="1">
    <citation type="journal article" date="2013" name="Nature">
        <title>Pan genome of the phytoplankton Emiliania underpins its global distribution.</title>
        <authorList>
            <person name="Read B.A."/>
            <person name="Kegel J."/>
            <person name="Klute M.J."/>
            <person name="Kuo A."/>
            <person name="Lefebvre S.C."/>
            <person name="Maumus F."/>
            <person name="Mayer C."/>
            <person name="Miller J."/>
            <person name="Monier A."/>
            <person name="Salamov A."/>
            <person name="Young J."/>
            <person name="Aguilar M."/>
            <person name="Claverie J.M."/>
            <person name="Frickenhaus S."/>
            <person name="Gonzalez K."/>
            <person name="Herman E.K."/>
            <person name="Lin Y.C."/>
            <person name="Napier J."/>
            <person name="Ogata H."/>
            <person name="Sarno A.F."/>
            <person name="Shmutz J."/>
            <person name="Schroeder D."/>
            <person name="de Vargas C."/>
            <person name="Verret F."/>
            <person name="von Dassow P."/>
            <person name="Valentin K."/>
            <person name="Van de Peer Y."/>
            <person name="Wheeler G."/>
            <person name="Dacks J.B."/>
            <person name="Delwiche C.F."/>
            <person name="Dyhrman S.T."/>
            <person name="Glockner G."/>
            <person name="John U."/>
            <person name="Richards T."/>
            <person name="Worden A.Z."/>
            <person name="Zhang X."/>
            <person name="Grigoriev I.V."/>
            <person name="Allen A.E."/>
            <person name="Bidle K."/>
            <person name="Borodovsky M."/>
            <person name="Bowler C."/>
            <person name="Brownlee C."/>
            <person name="Cock J.M."/>
            <person name="Elias M."/>
            <person name="Gladyshev V.N."/>
            <person name="Groth M."/>
            <person name="Guda C."/>
            <person name="Hadaegh A."/>
            <person name="Iglesias-Rodriguez M.D."/>
            <person name="Jenkins J."/>
            <person name="Jones B.M."/>
            <person name="Lawson T."/>
            <person name="Leese F."/>
            <person name="Lindquist E."/>
            <person name="Lobanov A."/>
            <person name="Lomsadze A."/>
            <person name="Malik S.B."/>
            <person name="Marsh M.E."/>
            <person name="Mackinder L."/>
            <person name="Mock T."/>
            <person name="Mueller-Roeber B."/>
            <person name="Pagarete A."/>
            <person name="Parker M."/>
            <person name="Probert I."/>
            <person name="Quesneville H."/>
            <person name="Raines C."/>
            <person name="Rensing S.A."/>
            <person name="Riano-Pachon D.M."/>
            <person name="Richier S."/>
            <person name="Rokitta S."/>
            <person name="Shiraiwa Y."/>
            <person name="Soanes D.M."/>
            <person name="van der Giezen M."/>
            <person name="Wahlund T.M."/>
            <person name="Williams B."/>
            <person name="Wilson W."/>
            <person name="Wolfe G."/>
            <person name="Wurch L.L."/>
        </authorList>
    </citation>
    <scope>NUCLEOTIDE SEQUENCE</scope>
</reference>
<evidence type="ECO:0000256" key="1">
    <source>
        <dbReference type="ARBA" id="ARBA00004604"/>
    </source>
</evidence>
<evidence type="ECO:0000313" key="7">
    <source>
        <dbReference type="EnsemblProtists" id="EOD37840"/>
    </source>
</evidence>
<accession>A0A0D3KQ05</accession>
<name>A0A0D3KQ05_EMIH1</name>
<dbReference type="Pfam" id="PF03998">
    <property type="entry name" value="Utp11"/>
    <property type="match status" value="1"/>
</dbReference>
<comment type="similarity">
    <text evidence="2 5">Belongs to the UTP11 family.</text>
</comment>
<dbReference type="PIRSF" id="PIRSF015952">
    <property type="entry name" value="U3snoRNP11"/>
    <property type="match status" value="1"/>
</dbReference>
<dbReference type="eggNOG" id="KOG3237">
    <property type="taxonomic scope" value="Eukaryota"/>
</dbReference>
<comment type="subcellular location">
    <subcellularLocation>
        <location evidence="1 5">Nucleus</location>
        <location evidence="1 5">Nucleolus</location>
    </subcellularLocation>
</comment>
<evidence type="ECO:0000256" key="6">
    <source>
        <dbReference type="SAM" id="MobiDB-lite"/>
    </source>
</evidence>
<dbReference type="HOGENOM" id="CLU_061887_1_0_1"/>
<dbReference type="PANTHER" id="PTHR12838">
    <property type="entry name" value="U3 SMALL NUCLEOLAR RNA-ASSOCIATED PROTEIN 11"/>
    <property type="match status" value="1"/>
</dbReference>
<keyword evidence="8" id="KW-1185">Reference proteome</keyword>
<dbReference type="InterPro" id="IPR007144">
    <property type="entry name" value="SSU_processome_Utp11"/>
</dbReference>
<reference evidence="7" key="2">
    <citation type="submission" date="2024-10" db="UniProtKB">
        <authorList>
            <consortium name="EnsemblProtists"/>
        </authorList>
    </citation>
    <scope>IDENTIFICATION</scope>
</reference>
<dbReference type="AlphaFoldDB" id="A0A0D3KQ05"/>
<dbReference type="PaxDb" id="2903-EOD37840"/>
<comment type="subunit">
    <text evidence="5">Component of the ribosomal small subunit (SSU) processome.</text>
</comment>
<feature type="region of interest" description="Disordered" evidence="6">
    <location>
        <begin position="170"/>
        <end position="203"/>
    </location>
</feature>
<comment type="function">
    <text evidence="5">Involved in nucleolar processing of pre-18S ribosomal RNA.</text>
</comment>
<keyword evidence="3 5" id="KW-0698">rRNA processing</keyword>
<dbReference type="GeneID" id="17283110"/>
<dbReference type="PANTHER" id="PTHR12838:SF0">
    <property type="entry name" value="U3 SMALL NUCLEOLAR RNA-ASSOCIATED PROTEIN 11-RELATED"/>
    <property type="match status" value="1"/>
</dbReference>
<dbReference type="GO" id="GO:0006364">
    <property type="term" value="P:rRNA processing"/>
    <property type="evidence" value="ECO:0007669"/>
    <property type="project" value="UniProtKB-UniRule"/>
</dbReference>
<evidence type="ECO:0000256" key="2">
    <source>
        <dbReference type="ARBA" id="ARBA00008105"/>
    </source>
</evidence>
<dbReference type="KEGG" id="ehx:EMIHUDRAFT_225122"/>
<sequence>MSSLRHVVKSRPYRERSQPAARAKLGLLEKHKDYVLRARDFHKKQACADTIHRMRDKAAAKNPDEFYFGMNRSQMTGGVHKKAKEAGPSGDELKAFRKDDATYKVAKLRANLHGVSQQQPPQNKRTVFGKHQSKPAKQLAARYSELHQREERERKLAQCVQRLATERALLGKGRRKKLQSKSGQPRQFKWRQERKRPTAASDWDFCLQPRNSAYWPPGHTRPTHSA</sequence>
<proteinExistence type="inferred from homology"/>
<dbReference type="RefSeq" id="XP_005790269.1">
    <property type="nucleotide sequence ID" value="XM_005790212.1"/>
</dbReference>
<evidence type="ECO:0000256" key="4">
    <source>
        <dbReference type="ARBA" id="ARBA00023242"/>
    </source>
</evidence>
<protein>
    <recommendedName>
        <fullName evidence="5">U3 small nucleolar RNA-associated protein 11</fullName>
        <shortName evidence="5">U3 snoRNA-associated protein 11</shortName>
    </recommendedName>
</protein>
<evidence type="ECO:0000256" key="5">
    <source>
        <dbReference type="PIRNR" id="PIRNR015952"/>
    </source>
</evidence>
<feature type="region of interest" description="Disordered" evidence="6">
    <location>
        <begin position="112"/>
        <end position="133"/>
    </location>
</feature>
<dbReference type="Proteomes" id="UP000013827">
    <property type="component" value="Unassembled WGS sequence"/>
</dbReference>
<keyword evidence="4 5" id="KW-0539">Nucleus</keyword>
<dbReference type="GO" id="GO:0032040">
    <property type="term" value="C:small-subunit processome"/>
    <property type="evidence" value="ECO:0007669"/>
    <property type="project" value="UniProtKB-UniRule"/>
</dbReference>
<dbReference type="EnsemblProtists" id="EOD37840">
    <property type="protein sequence ID" value="EOD37840"/>
    <property type="gene ID" value="EMIHUDRAFT_225122"/>
</dbReference>
<evidence type="ECO:0000313" key="8">
    <source>
        <dbReference type="Proteomes" id="UP000013827"/>
    </source>
</evidence>